<evidence type="ECO:0000313" key="6">
    <source>
        <dbReference type="EMBL" id="CAK0817897.1"/>
    </source>
</evidence>
<organism evidence="6 7">
    <name type="scientific">Prorocentrum cordatum</name>
    <dbReference type="NCBI Taxonomy" id="2364126"/>
    <lineage>
        <taxon>Eukaryota</taxon>
        <taxon>Sar</taxon>
        <taxon>Alveolata</taxon>
        <taxon>Dinophyceae</taxon>
        <taxon>Prorocentrales</taxon>
        <taxon>Prorocentraceae</taxon>
        <taxon>Prorocentrum</taxon>
    </lineage>
</organism>
<protein>
    <recommendedName>
        <fullName evidence="5">RING-type domain-containing protein</fullName>
    </recommendedName>
</protein>
<dbReference type="Pfam" id="PF13639">
    <property type="entry name" value="zf-RING_2"/>
    <property type="match status" value="1"/>
</dbReference>
<dbReference type="PROSITE" id="PS50089">
    <property type="entry name" value="ZF_RING_2"/>
    <property type="match status" value="1"/>
</dbReference>
<keyword evidence="2 4" id="KW-0863">Zinc-finger</keyword>
<evidence type="ECO:0000256" key="2">
    <source>
        <dbReference type="ARBA" id="ARBA00022771"/>
    </source>
</evidence>
<dbReference type="SUPFAM" id="SSF57850">
    <property type="entry name" value="RING/U-box"/>
    <property type="match status" value="1"/>
</dbReference>
<evidence type="ECO:0000256" key="4">
    <source>
        <dbReference type="PROSITE-ProRule" id="PRU00175"/>
    </source>
</evidence>
<sequence>MPASLVVVREYLSPPLCLGGPGVHILSACLGAFGQPELTVDCTEQLQEALRQHGHVWLSASACWLPGVQDPAPGWLKRLSVVYEGVNEGCAASATVAFGCSLLCKVAVAAGVLALVGDKAAAVAALASPAVQVAALGGELAVTGVAAALAWMSAEGNPASPFCEKECAVCMQSLHCDDVATITTCQHTFHWRCLEKWGQVSNSCPTCRSDLPRQGQHHDGEFVHACRGLPRHAE</sequence>
<accession>A0ABN9RJG2</accession>
<dbReference type="Gene3D" id="3.30.40.10">
    <property type="entry name" value="Zinc/RING finger domain, C3HC4 (zinc finger)"/>
    <property type="match status" value="1"/>
</dbReference>
<feature type="domain" description="RING-type" evidence="5">
    <location>
        <begin position="167"/>
        <end position="208"/>
    </location>
</feature>
<evidence type="ECO:0000256" key="1">
    <source>
        <dbReference type="ARBA" id="ARBA00022723"/>
    </source>
</evidence>
<evidence type="ECO:0000256" key="3">
    <source>
        <dbReference type="ARBA" id="ARBA00022833"/>
    </source>
</evidence>
<proteinExistence type="predicted"/>
<keyword evidence="3" id="KW-0862">Zinc</keyword>
<evidence type="ECO:0000313" key="7">
    <source>
        <dbReference type="Proteomes" id="UP001189429"/>
    </source>
</evidence>
<keyword evidence="1" id="KW-0479">Metal-binding</keyword>
<reference evidence="6" key="1">
    <citation type="submission" date="2023-10" db="EMBL/GenBank/DDBJ databases">
        <authorList>
            <person name="Chen Y."/>
            <person name="Shah S."/>
            <person name="Dougan E. K."/>
            <person name="Thang M."/>
            <person name="Chan C."/>
        </authorList>
    </citation>
    <scope>NUCLEOTIDE SEQUENCE [LARGE SCALE GENOMIC DNA]</scope>
</reference>
<evidence type="ECO:0000259" key="5">
    <source>
        <dbReference type="PROSITE" id="PS50089"/>
    </source>
</evidence>
<dbReference type="InterPro" id="IPR013083">
    <property type="entry name" value="Znf_RING/FYVE/PHD"/>
</dbReference>
<name>A0ABN9RJG2_9DINO</name>
<dbReference type="PANTHER" id="PTHR22763">
    <property type="entry name" value="RING ZINC FINGER PROTEIN"/>
    <property type="match status" value="1"/>
</dbReference>
<dbReference type="InterPro" id="IPR050731">
    <property type="entry name" value="HRD1_E3_ubiq-ligases"/>
</dbReference>
<dbReference type="InterPro" id="IPR001841">
    <property type="entry name" value="Znf_RING"/>
</dbReference>
<comment type="caution">
    <text evidence="6">The sequence shown here is derived from an EMBL/GenBank/DDBJ whole genome shotgun (WGS) entry which is preliminary data.</text>
</comment>
<keyword evidence="7" id="KW-1185">Reference proteome</keyword>
<dbReference type="SMART" id="SM00184">
    <property type="entry name" value="RING"/>
    <property type="match status" value="1"/>
</dbReference>
<dbReference type="Proteomes" id="UP001189429">
    <property type="component" value="Unassembled WGS sequence"/>
</dbReference>
<dbReference type="EMBL" id="CAUYUJ010006591">
    <property type="protein sequence ID" value="CAK0817897.1"/>
    <property type="molecule type" value="Genomic_DNA"/>
</dbReference>
<dbReference type="PANTHER" id="PTHR22763:SF162">
    <property type="entry name" value="TRANSMEMBRANE E3 UBIQUITIN-PROTEIN LIGASE 1"/>
    <property type="match status" value="1"/>
</dbReference>
<gene>
    <name evidence="6" type="ORF">PCOR1329_LOCUS20343</name>
</gene>